<proteinExistence type="predicted"/>
<dbReference type="EC" id="2.7.7.42" evidence="9"/>
<dbReference type="Gene3D" id="3.30.460.10">
    <property type="entry name" value="Beta Polymerase, domain 2"/>
    <property type="match status" value="1"/>
</dbReference>
<protein>
    <submittedName>
        <fullName evidence="9">Glutamate-ammonia-ligase adenylyltransferase</fullName>
        <ecNumber evidence="9">2.7.7.42</ecNumber>
    </submittedName>
</protein>
<keyword evidence="3" id="KW-0547">Nucleotide-binding</keyword>
<dbReference type="AlphaFoldDB" id="A0A3B0RVE6"/>
<name>A0A3B0RVE6_9ZZZZ</name>
<reference evidence="9" key="1">
    <citation type="submission" date="2018-06" db="EMBL/GenBank/DDBJ databases">
        <authorList>
            <person name="Zhirakovskaya E."/>
        </authorList>
    </citation>
    <scope>NUCLEOTIDE SEQUENCE</scope>
</reference>
<evidence type="ECO:0000256" key="5">
    <source>
        <dbReference type="ARBA" id="ARBA00022842"/>
    </source>
</evidence>
<dbReference type="SUPFAM" id="SSF81593">
    <property type="entry name" value="Nucleotidyltransferase substrate binding subunit/domain"/>
    <property type="match status" value="1"/>
</dbReference>
<dbReference type="SUPFAM" id="SSF81301">
    <property type="entry name" value="Nucleotidyltransferase"/>
    <property type="match status" value="1"/>
</dbReference>
<dbReference type="EMBL" id="UOEH01000180">
    <property type="protein sequence ID" value="VAV95949.1"/>
    <property type="molecule type" value="Genomic_DNA"/>
</dbReference>
<keyword evidence="5" id="KW-0460">Magnesium</keyword>
<keyword evidence="4" id="KW-0067">ATP-binding</keyword>
<evidence type="ECO:0000259" key="7">
    <source>
        <dbReference type="Pfam" id="PF03710"/>
    </source>
</evidence>
<dbReference type="PANTHER" id="PTHR30621">
    <property type="entry name" value="GLUTAMINE SYNTHETASE ADENYLYLTRANSFERASE"/>
    <property type="match status" value="1"/>
</dbReference>
<evidence type="ECO:0000256" key="2">
    <source>
        <dbReference type="ARBA" id="ARBA00022695"/>
    </source>
</evidence>
<dbReference type="CDD" id="cd05401">
    <property type="entry name" value="NT_GlnE_GlnD_like"/>
    <property type="match status" value="1"/>
</dbReference>
<evidence type="ECO:0000256" key="3">
    <source>
        <dbReference type="ARBA" id="ARBA00022741"/>
    </source>
</evidence>
<feature type="non-terminal residue" evidence="9">
    <location>
        <position position="1"/>
    </location>
</feature>
<evidence type="ECO:0000313" key="9">
    <source>
        <dbReference type="EMBL" id="VAV95949.1"/>
    </source>
</evidence>
<dbReference type="Gene3D" id="1.20.120.330">
    <property type="entry name" value="Nucleotidyltransferases domain 2"/>
    <property type="match status" value="1"/>
</dbReference>
<gene>
    <name evidence="9" type="ORF">MNBD_ALPHA05-327</name>
</gene>
<accession>A0A3B0RVE6</accession>
<feature type="domain" description="PII-uridylyltransferase/Glutamine-synthetase adenylyltransferase" evidence="8">
    <location>
        <begin position="146"/>
        <end position="217"/>
    </location>
</feature>
<dbReference type="GO" id="GO:0008882">
    <property type="term" value="F:[glutamate-ammonia-ligase] adenylyltransferase activity"/>
    <property type="evidence" value="ECO:0007669"/>
    <property type="project" value="UniProtKB-EC"/>
</dbReference>
<dbReference type="Pfam" id="PF03710">
    <property type="entry name" value="GlnE"/>
    <property type="match status" value="1"/>
</dbReference>
<dbReference type="GO" id="GO:0000820">
    <property type="term" value="P:regulation of glutamine family amino acid metabolic process"/>
    <property type="evidence" value="ECO:0007669"/>
    <property type="project" value="TreeGrafter"/>
</dbReference>
<dbReference type="InterPro" id="IPR013546">
    <property type="entry name" value="PII_UdlTrfase/GS_AdlTrfase"/>
</dbReference>
<evidence type="ECO:0000256" key="6">
    <source>
        <dbReference type="ARBA" id="ARBA00023268"/>
    </source>
</evidence>
<evidence type="ECO:0000259" key="8">
    <source>
        <dbReference type="Pfam" id="PF08335"/>
    </source>
</evidence>
<feature type="domain" description="Glutamate-ammonia ligase adenylyltransferase repeated" evidence="7">
    <location>
        <begin position="1"/>
        <end position="111"/>
    </location>
</feature>
<dbReference type="Pfam" id="PF08335">
    <property type="entry name" value="GlnD_UR_UTase"/>
    <property type="match status" value="1"/>
</dbReference>
<keyword evidence="9" id="KW-0436">Ligase</keyword>
<evidence type="ECO:0000256" key="1">
    <source>
        <dbReference type="ARBA" id="ARBA00022679"/>
    </source>
</evidence>
<dbReference type="PANTHER" id="PTHR30621:SF0">
    <property type="entry name" value="BIFUNCTIONAL GLUTAMINE SYNTHETASE ADENYLYLTRANSFERASE_ADENYLYL-REMOVING ENZYME"/>
    <property type="match status" value="1"/>
</dbReference>
<dbReference type="GO" id="GO:0005829">
    <property type="term" value="C:cytosol"/>
    <property type="evidence" value="ECO:0007669"/>
    <property type="project" value="TreeGrafter"/>
</dbReference>
<evidence type="ECO:0000256" key="4">
    <source>
        <dbReference type="ARBA" id="ARBA00022840"/>
    </source>
</evidence>
<dbReference type="InterPro" id="IPR043519">
    <property type="entry name" value="NT_sf"/>
</dbReference>
<dbReference type="GO" id="GO:0005524">
    <property type="term" value="F:ATP binding"/>
    <property type="evidence" value="ECO:0007669"/>
    <property type="project" value="UniProtKB-KW"/>
</dbReference>
<organism evidence="9">
    <name type="scientific">hydrothermal vent metagenome</name>
    <dbReference type="NCBI Taxonomy" id="652676"/>
    <lineage>
        <taxon>unclassified sequences</taxon>
        <taxon>metagenomes</taxon>
        <taxon>ecological metagenomes</taxon>
    </lineage>
</organism>
<keyword evidence="6" id="KW-0511">Multifunctional enzyme</keyword>
<sequence length="277" mass="30197">GSRQMTATSDIDLMFIYDAPAEAVSDGRRALQASEYFTRLVRRIITALSAATPEGALYDVDMQLRPSGRAGPAAVSLSAFRQYYEKDAWTWEQMALTRARTIIAPDALAASIEAEIEHIVRRPRTRARVGEDVNDMRRRLLEAKPGKSPWDVKNILGGLTDIAFICQYLALATGKDFGRPPRATADAVKWFAQRGELNDKDASALSDAQALFDAVLHGARAATGGIFIPDGAGEMLSAHMASLCGATSIDDAERNLIRRQSAVAQIYRSVMKLNPSP</sequence>
<dbReference type="GO" id="GO:0016874">
    <property type="term" value="F:ligase activity"/>
    <property type="evidence" value="ECO:0007669"/>
    <property type="project" value="UniProtKB-KW"/>
</dbReference>
<keyword evidence="1 9" id="KW-0808">Transferase</keyword>
<dbReference type="InterPro" id="IPR023057">
    <property type="entry name" value="GlnE"/>
</dbReference>
<dbReference type="InterPro" id="IPR005190">
    <property type="entry name" value="GlnE_rpt_dom"/>
</dbReference>
<keyword evidence="2 9" id="KW-0548">Nucleotidyltransferase</keyword>